<keyword evidence="1" id="KW-0175">Coiled coil</keyword>
<sequence length="191" mass="21820">MTGKRLALGDVKALLGKVVGMEKMLDVFEEANLHRAQMASPVVDGQPIDQWRDQIWTALRRMFPAQPDAALREGRALTEEESPSAYVATQLRKWKMTMDRDIEKDPTITLLFRQAICTGMPATVKDRLEEVVGLFTMPHKQFVDNVMHAVDRHRKEKKRAGDQVKDLQKKLLQLQLEELAGKAKEKKSKRS</sequence>
<name>A0AAD7S9U0_9TELE</name>
<organism evidence="2 3">
    <name type="scientific">Aldrovandia affinis</name>
    <dbReference type="NCBI Taxonomy" id="143900"/>
    <lineage>
        <taxon>Eukaryota</taxon>
        <taxon>Metazoa</taxon>
        <taxon>Chordata</taxon>
        <taxon>Craniata</taxon>
        <taxon>Vertebrata</taxon>
        <taxon>Euteleostomi</taxon>
        <taxon>Actinopterygii</taxon>
        <taxon>Neopterygii</taxon>
        <taxon>Teleostei</taxon>
        <taxon>Notacanthiformes</taxon>
        <taxon>Halosauridae</taxon>
        <taxon>Aldrovandia</taxon>
    </lineage>
</organism>
<dbReference type="EMBL" id="JAINUG010000089">
    <property type="protein sequence ID" value="KAJ8398657.1"/>
    <property type="molecule type" value="Genomic_DNA"/>
</dbReference>
<evidence type="ECO:0000313" key="2">
    <source>
        <dbReference type="EMBL" id="KAJ8398657.1"/>
    </source>
</evidence>
<keyword evidence="3" id="KW-1185">Reference proteome</keyword>
<dbReference type="Proteomes" id="UP001221898">
    <property type="component" value="Unassembled WGS sequence"/>
</dbReference>
<dbReference type="AlphaFoldDB" id="A0AAD7S9U0"/>
<protein>
    <submittedName>
        <fullName evidence="2">Uncharacterized protein</fullName>
    </submittedName>
</protein>
<feature type="coiled-coil region" evidence="1">
    <location>
        <begin position="150"/>
        <end position="189"/>
    </location>
</feature>
<evidence type="ECO:0000256" key="1">
    <source>
        <dbReference type="SAM" id="Coils"/>
    </source>
</evidence>
<proteinExistence type="predicted"/>
<comment type="caution">
    <text evidence="2">The sequence shown here is derived from an EMBL/GenBank/DDBJ whole genome shotgun (WGS) entry which is preliminary data.</text>
</comment>
<accession>A0AAD7S9U0</accession>
<gene>
    <name evidence="2" type="ORF">AAFF_G00421850</name>
</gene>
<evidence type="ECO:0000313" key="3">
    <source>
        <dbReference type="Proteomes" id="UP001221898"/>
    </source>
</evidence>
<reference evidence="2" key="1">
    <citation type="journal article" date="2023" name="Science">
        <title>Genome structures resolve the early diversification of teleost fishes.</title>
        <authorList>
            <person name="Parey E."/>
            <person name="Louis A."/>
            <person name="Montfort J."/>
            <person name="Bouchez O."/>
            <person name="Roques C."/>
            <person name="Iampietro C."/>
            <person name="Lluch J."/>
            <person name="Castinel A."/>
            <person name="Donnadieu C."/>
            <person name="Desvignes T."/>
            <person name="Floi Bucao C."/>
            <person name="Jouanno E."/>
            <person name="Wen M."/>
            <person name="Mejri S."/>
            <person name="Dirks R."/>
            <person name="Jansen H."/>
            <person name="Henkel C."/>
            <person name="Chen W.J."/>
            <person name="Zahm M."/>
            <person name="Cabau C."/>
            <person name="Klopp C."/>
            <person name="Thompson A.W."/>
            <person name="Robinson-Rechavi M."/>
            <person name="Braasch I."/>
            <person name="Lecointre G."/>
            <person name="Bobe J."/>
            <person name="Postlethwait J.H."/>
            <person name="Berthelot C."/>
            <person name="Roest Crollius H."/>
            <person name="Guiguen Y."/>
        </authorList>
    </citation>
    <scope>NUCLEOTIDE SEQUENCE</scope>
    <source>
        <strain evidence="2">NC1722</strain>
    </source>
</reference>